<dbReference type="KEGG" id="mhz:Metho_2061"/>
<dbReference type="Pfam" id="PF05239">
    <property type="entry name" value="PRC"/>
    <property type="match status" value="1"/>
</dbReference>
<organism evidence="2 3">
    <name type="scientific">Methanomethylovorans hollandica (strain DSM 15978 / NBRC 107637 / DMS1)</name>
    <dbReference type="NCBI Taxonomy" id="867904"/>
    <lineage>
        <taxon>Archaea</taxon>
        <taxon>Methanobacteriati</taxon>
        <taxon>Methanobacteriota</taxon>
        <taxon>Stenosarchaea group</taxon>
        <taxon>Methanomicrobia</taxon>
        <taxon>Methanosarcinales</taxon>
        <taxon>Methanosarcinaceae</taxon>
        <taxon>Methanomethylovorans</taxon>
    </lineage>
</organism>
<dbReference type="EMBL" id="CP003362">
    <property type="protein sequence ID" value="AGB50227.1"/>
    <property type="molecule type" value="Genomic_DNA"/>
</dbReference>
<evidence type="ECO:0000259" key="1">
    <source>
        <dbReference type="Pfam" id="PF05239"/>
    </source>
</evidence>
<dbReference type="AlphaFoldDB" id="L0KXN8"/>
<keyword evidence="3" id="KW-1185">Reference proteome</keyword>
<evidence type="ECO:0000313" key="3">
    <source>
        <dbReference type="Proteomes" id="UP000010866"/>
    </source>
</evidence>
<dbReference type="Gene3D" id="2.30.30.240">
    <property type="entry name" value="PRC-barrel domain"/>
    <property type="match status" value="1"/>
</dbReference>
<dbReference type="GeneID" id="14406574"/>
<dbReference type="InterPro" id="IPR027275">
    <property type="entry name" value="PRC-brl_dom"/>
</dbReference>
<gene>
    <name evidence="2" type="ordered locus">Metho_2061</name>
</gene>
<feature type="domain" description="PRC-barrel" evidence="1">
    <location>
        <begin position="5"/>
        <end position="75"/>
    </location>
</feature>
<protein>
    <recommendedName>
        <fullName evidence="1">PRC-barrel domain-containing protein</fullName>
    </recommendedName>
</protein>
<dbReference type="RefSeq" id="WP_015325392.1">
    <property type="nucleotide sequence ID" value="NC_019977.1"/>
</dbReference>
<name>L0KXN8_METHD</name>
<dbReference type="PANTHER" id="PTHR38137">
    <property type="entry name" value="PRC-BARREL DOMAIN PROTEIN"/>
    <property type="match status" value="1"/>
</dbReference>
<sequence>MRTDLTSLFGLNVYTDAGTYIGKVADLVLNVEERNVKGIAITDINRDIFDVPTRGAIIPYRWVVTTGDIVIIRSIVSKFKNKKEKEQEEE</sequence>
<proteinExistence type="predicted"/>
<dbReference type="SUPFAM" id="SSF50346">
    <property type="entry name" value="PRC-barrel domain"/>
    <property type="match status" value="1"/>
</dbReference>
<reference evidence="3" key="1">
    <citation type="submission" date="2012-02" db="EMBL/GenBank/DDBJ databases">
        <title>Complete sequence of chromosome of Methanomethylovorans hollandica DSM 15978.</title>
        <authorList>
            <person name="Lucas S."/>
            <person name="Copeland A."/>
            <person name="Lapidus A."/>
            <person name="Glavina del Rio T."/>
            <person name="Dalin E."/>
            <person name="Tice H."/>
            <person name="Bruce D."/>
            <person name="Goodwin L."/>
            <person name="Pitluck S."/>
            <person name="Peters L."/>
            <person name="Mikhailova N."/>
            <person name="Held B."/>
            <person name="Kyrpides N."/>
            <person name="Mavromatis K."/>
            <person name="Ivanova N."/>
            <person name="Brettin T."/>
            <person name="Detter J.C."/>
            <person name="Han C."/>
            <person name="Larimer F."/>
            <person name="Land M."/>
            <person name="Hauser L."/>
            <person name="Markowitz V."/>
            <person name="Cheng J.-F."/>
            <person name="Hugenholtz P."/>
            <person name="Woyke T."/>
            <person name="Wu D."/>
            <person name="Spring S."/>
            <person name="Schroeder M."/>
            <person name="Brambilla E."/>
            <person name="Klenk H.-P."/>
            <person name="Eisen J.A."/>
        </authorList>
    </citation>
    <scope>NUCLEOTIDE SEQUENCE [LARGE SCALE GENOMIC DNA]</scope>
    <source>
        <strain evidence="3">DSM 15978 / NBRC 107637 / DMS1</strain>
    </source>
</reference>
<evidence type="ECO:0000313" key="2">
    <source>
        <dbReference type="EMBL" id="AGB50227.1"/>
    </source>
</evidence>
<dbReference type="Proteomes" id="UP000010866">
    <property type="component" value="Chromosome"/>
</dbReference>
<dbReference type="HOGENOM" id="CLU_170070_0_0_2"/>
<dbReference type="STRING" id="867904.Metho_2061"/>
<dbReference type="OrthoDB" id="68960at2157"/>
<accession>L0KXN8</accession>
<dbReference type="InterPro" id="IPR011033">
    <property type="entry name" value="PRC_barrel-like_sf"/>
</dbReference>
<dbReference type="PANTHER" id="PTHR38137:SF1">
    <property type="entry name" value="PRC-BARREL DOMAIN-CONTAINING PROTEIN"/>
    <property type="match status" value="1"/>
</dbReference>